<keyword evidence="1" id="KW-1133">Transmembrane helix</keyword>
<evidence type="ECO:0000313" key="2">
    <source>
        <dbReference type="EMBL" id="EPF27706.1"/>
    </source>
</evidence>
<dbReference type="RefSeq" id="WP_016524128.1">
    <property type="nucleotide sequence ID" value="NZ_KE332517.1"/>
</dbReference>
<feature type="transmembrane region" description="Helical" evidence="1">
    <location>
        <begin position="72"/>
        <end position="95"/>
    </location>
</feature>
<keyword evidence="1" id="KW-0472">Membrane</keyword>
<evidence type="ECO:0000313" key="3">
    <source>
        <dbReference type="Proteomes" id="UP000014634"/>
    </source>
</evidence>
<feature type="transmembrane region" description="Helical" evidence="1">
    <location>
        <begin position="7"/>
        <end position="26"/>
    </location>
</feature>
<evidence type="ECO:0008006" key="4">
    <source>
        <dbReference type="Google" id="ProtNLM"/>
    </source>
</evidence>
<evidence type="ECO:0000256" key="1">
    <source>
        <dbReference type="SAM" id="Phobius"/>
    </source>
</evidence>
<feature type="transmembrane region" description="Helical" evidence="1">
    <location>
        <begin position="229"/>
        <end position="248"/>
    </location>
</feature>
<feature type="transmembrane region" description="Helical" evidence="1">
    <location>
        <begin position="101"/>
        <end position="122"/>
    </location>
</feature>
<keyword evidence="1" id="KW-0812">Transmembrane</keyword>
<dbReference type="AlphaFoldDB" id="A0AA87TFJ6"/>
<feature type="transmembrane region" description="Helical" evidence="1">
    <location>
        <begin position="38"/>
        <end position="60"/>
    </location>
</feature>
<dbReference type="Pfam" id="PF07456">
    <property type="entry name" value="Hpre_diP_synt_I"/>
    <property type="match status" value="1"/>
</dbReference>
<accession>A0AA87TFJ6</accession>
<reference evidence="2 3" key="1">
    <citation type="submission" date="2013-04" db="EMBL/GenBank/DDBJ databases">
        <title>The Genome Sequence of Treponema medium ATCC 700293.</title>
        <authorList>
            <consortium name="The Broad Institute Genomics Platform"/>
            <person name="Earl A."/>
            <person name="Ward D."/>
            <person name="Feldgarden M."/>
            <person name="Gevers D."/>
            <person name="Leonetti C."/>
            <person name="Blanton J.M."/>
            <person name="Dewhirst F.E."/>
            <person name="Izard J."/>
            <person name="Walker B."/>
            <person name="Young S."/>
            <person name="Zeng Q."/>
            <person name="Gargeya S."/>
            <person name="Fitzgerald M."/>
            <person name="Haas B."/>
            <person name="Abouelleil A."/>
            <person name="Allen A.W."/>
            <person name="Alvarado L."/>
            <person name="Arachchi H.M."/>
            <person name="Berlin A.M."/>
            <person name="Chapman S.B."/>
            <person name="Gainer-Dewar J."/>
            <person name="Goldberg J."/>
            <person name="Griggs A."/>
            <person name="Gujja S."/>
            <person name="Hansen M."/>
            <person name="Howarth C."/>
            <person name="Imamovic A."/>
            <person name="Ireland A."/>
            <person name="Larimer J."/>
            <person name="McCowan C."/>
            <person name="Murphy C."/>
            <person name="Pearson M."/>
            <person name="Poon T.W."/>
            <person name="Priest M."/>
            <person name="Roberts A."/>
            <person name="Saif S."/>
            <person name="Shea T."/>
            <person name="Sisk P."/>
            <person name="Sykes S."/>
            <person name="Wortman J."/>
            <person name="Nusbaum C."/>
            <person name="Birren B."/>
        </authorList>
    </citation>
    <scope>NUCLEOTIDE SEQUENCE [LARGE SCALE GENOMIC DNA]</scope>
    <source>
        <strain evidence="2 3">ATCC 700293</strain>
    </source>
</reference>
<protein>
    <recommendedName>
        <fullName evidence="4">Heptaprenyl diphosphate synthase component I</fullName>
    </recommendedName>
</protein>
<dbReference type="InterPro" id="IPR010898">
    <property type="entry name" value="Hpre_diP_synth_I"/>
</dbReference>
<dbReference type="Proteomes" id="UP000014634">
    <property type="component" value="Unassembled WGS sequence"/>
</dbReference>
<name>A0AA87TFJ6_TREMD</name>
<proteinExistence type="predicted"/>
<comment type="caution">
    <text evidence="2">The sequence shown here is derived from an EMBL/GenBank/DDBJ whole genome shotgun (WGS) entry which is preliminary data.</text>
</comment>
<gene>
    <name evidence="2" type="ORF">HMPREF9195_02204</name>
</gene>
<feature type="transmembrane region" description="Helical" evidence="1">
    <location>
        <begin position="134"/>
        <end position="153"/>
    </location>
</feature>
<feature type="transmembrane region" description="Helical" evidence="1">
    <location>
        <begin position="189"/>
        <end position="222"/>
    </location>
</feature>
<organism evidence="2 3">
    <name type="scientific">Treponema medium ATCC 700293</name>
    <dbReference type="NCBI Taxonomy" id="1125700"/>
    <lineage>
        <taxon>Bacteria</taxon>
        <taxon>Pseudomonadati</taxon>
        <taxon>Spirochaetota</taxon>
        <taxon>Spirochaetia</taxon>
        <taxon>Spirochaetales</taxon>
        <taxon>Treponemataceae</taxon>
        <taxon>Treponema</taxon>
    </lineage>
</organism>
<dbReference type="EMBL" id="ATFE01000016">
    <property type="protein sequence ID" value="EPF27706.1"/>
    <property type="molecule type" value="Genomic_DNA"/>
</dbReference>
<dbReference type="Gene3D" id="1.10.1760.20">
    <property type="match status" value="1"/>
</dbReference>
<sequence>MNKKQDALVPVFGALCFFLSAIEFVIPKPLPFLRIGLANVPLILALDVLSFPTFLLLALIKILGQAFISGTLFSYLILFSAAGTIGAALAMYALHKLPRKVLSLAGISMMGAFVSNCIQLFIGRFCIFGEGIRYMVPPFLFIGAITSLILGVFCENFEAESEWYAHIRDADSPLYVQLPDTTDPATHPWIRLITGFTLLIALLFIPGLPAKAIIFAAGFLLCLAEKQKIYWIPLCISTVGIVTCHLFIPVGKELLSIGNFSLTSGALLNGSEKALILQAMIFLSRWTLQVRIRFPGLPGIILDESLYIFKQLLEFKDRVRPRHLITSIDELLLGLPFIINNPDALRRGVKTSDE</sequence>